<evidence type="ECO:0000313" key="1">
    <source>
        <dbReference type="EMBL" id="KAK9881731.1"/>
    </source>
</evidence>
<protein>
    <submittedName>
        <fullName evidence="1">Uncharacterized protein</fullName>
    </submittedName>
</protein>
<sequence length="105" mass="12005">MKTTTKFSDHLHISVTLSSSHLAHKEKCSGSHLAQTKKWNIRCKHDMGRWKIRKQIPTRSDDLNENGCEDEQGGNANFLLEAGYRRERSKLLNGNGISLVGWREN</sequence>
<keyword evidence="2" id="KW-1185">Reference proteome</keyword>
<reference evidence="1 2" key="1">
    <citation type="submission" date="2023-03" db="EMBL/GenBank/DDBJ databases">
        <title>Genome insight into feeding habits of ladybird beetles.</title>
        <authorList>
            <person name="Li H.-S."/>
            <person name="Huang Y.-H."/>
            <person name="Pang H."/>
        </authorList>
    </citation>
    <scope>NUCLEOTIDE SEQUENCE [LARGE SCALE GENOMIC DNA]</scope>
    <source>
        <strain evidence="1">SYSU_2023b</strain>
        <tissue evidence="1">Whole body</tissue>
    </source>
</reference>
<proteinExistence type="predicted"/>
<gene>
    <name evidence="1" type="ORF">WA026_017253</name>
</gene>
<comment type="caution">
    <text evidence="1">The sequence shown here is derived from an EMBL/GenBank/DDBJ whole genome shotgun (WGS) entry which is preliminary data.</text>
</comment>
<name>A0AAW1UPG9_9CUCU</name>
<dbReference type="Proteomes" id="UP001431783">
    <property type="component" value="Unassembled WGS sequence"/>
</dbReference>
<dbReference type="AlphaFoldDB" id="A0AAW1UPG9"/>
<dbReference type="EMBL" id="JARQZJ010000070">
    <property type="protein sequence ID" value="KAK9881731.1"/>
    <property type="molecule type" value="Genomic_DNA"/>
</dbReference>
<evidence type="ECO:0000313" key="2">
    <source>
        <dbReference type="Proteomes" id="UP001431783"/>
    </source>
</evidence>
<accession>A0AAW1UPG9</accession>
<organism evidence="1 2">
    <name type="scientific">Henosepilachna vigintioctopunctata</name>
    <dbReference type="NCBI Taxonomy" id="420089"/>
    <lineage>
        <taxon>Eukaryota</taxon>
        <taxon>Metazoa</taxon>
        <taxon>Ecdysozoa</taxon>
        <taxon>Arthropoda</taxon>
        <taxon>Hexapoda</taxon>
        <taxon>Insecta</taxon>
        <taxon>Pterygota</taxon>
        <taxon>Neoptera</taxon>
        <taxon>Endopterygota</taxon>
        <taxon>Coleoptera</taxon>
        <taxon>Polyphaga</taxon>
        <taxon>Cucujiformia</taxon>
        <taxon>Coccinelloidea</taxon>
        <taxon>Coccinellidae</taxon>
        <taxon>Epilachninae</taxon>
        <taxon>Epilachnini</taxon>
        <taxon>Henosepilachna</taxon>
    </lineage>
</organism>